<evidence type="ECO:0000256" key="1">
    <source>
        <dbReference type="PIRSR" id="PIRSR607822-1"/>
    </source>
</evidence>
<evidence type="ECO:0000313" key="2">
    <source>
        <dbReference type="EMBL" id="KAG2184689.1"/>
    </source>
</evidence>
<feature type="binding site" evidence="1">
    <location>
        <position position="321"/>
    </location>
    <ligand>
        <name>Zn(2+)</name>
        <dbReference type="ChEBI" id="CHEBI:29105"/>
    </ligand>
</feature>
<keyword evidence="1" id="KW-0862">Zinc</keyword>
<dbReference type="AlphaFoldDB" id="A0A8H7UMX3"/>
<dbReference type="GO" id="GO:0031179">
    <property type="term" value="P:peptide modification"/>
    <property type="evidence" value="ECO:0007669"/>
    <property type="project" value="InterPro"/>
</dbReference>
<keyword evidence="1" id="KW-0479">Metal-binding</keyword>
<feature type="binding site" evidence="1">
    <location>
        <position position="273"/>
    </location>
    <ligand>
        <name>Zn(2+)</name>
        <dbReference type="ChEBI" id="CHEBI:29105"/>
    </ligand>
</feature>
<accession>A0A8H7UMX3</accession>
<dbReference type="PANTHER" id="PTHR12736:SF7">
    <property type="entry name" value="LANC-LIKE PROTEIN 3"/>
    <property type="match status" value="1"/>
</dbReference>
<comment type="caution">
    <text evidence="2">The sequence shown here is derived from an EMBL/GenBank/DDBJ whole genome shotgun (WGS) entry which is preliminary data.</text>
</comment>
<dbReference type="Proteomes" id="UP000654370">
    <property type="component" value="Unassembled WGS sequence"/>
</dbReference>
<dbReference type="CDD" id="cd04794">
    <property type="entry name" value="euk_LANCL"/>
    <property type="match status" value="1"/>
</dbReference>
<keyword evidence="3" id="KW-1185">Reference proteome</keyword>
<dbReference type="EMBL" id="JAEPQZ010000002">
    <property type="protein sequence ID" value="KAG2184689.1"/>
    <property type="molecule type" value="Genomic_DNA"/>
</dbReference>
<evidence type="ECO:0000313" key="3">
    <source>
        <dbReference type="Proteomes" id="UP000654370"/>
    </source>
</evidence>
<dbReference type="PRINTS" id="PR01950">
    <property type="entry name" value="LANCSUPER"/>
</dbReference>
<reference evidence="2" key="1">
    <citation type="submission" date="2020-12" db="EMBL/GenBank/DDBJ databases">
        <title>Metabolic potential, ecology and presence of endohyphal bacteria is reflected in genomic diversity of Mucoromycotina.</title>
        <authorList>
            <person name="Muszewska A."/>
            <person name="Okrasinska A."/>
            <person name="Steczkiewicz K."/>
            <person name="Drgas O."/>
            <person name="Orlowska M."/>
            <person name="Perlinska-Lenart U."/>
            <person name="Aleksandrzak-Piekarczyk T."/>
            <person name="Szatraj K."/>
            <person name="Zielenkiewicz U."/>
            <person name="Pilsyk S."/>
            <person name="Malc E."/>
            <person name="Mieczkowski P."/>
            <person name="Kruszewska J.S."/>
            <person name="Biernat P."/>
            <person name="Pawlowska J."/>
        </authorList>
    </citation>
    <scope>NUCLEOTIDE SEQUENCE</scope>
    <source>
        <strain evidence="2">WA0000067209</strain>
    </source>
</reference>
<dbReference type="Gene3D" id="1.50.10.10">
    <property type="match status" value="1"/>
</dbReference>
<gene>
    <name evidence="2" type="ORF">INT43_000602</name>
</gene>
<dbReference type="InterPro" id="IPR007822">
    <property type="entry name" value="LANC-like"/>
</dbReference>
<dbReference type="Pfam" id="PF05147">
    <property type="entry name" value="LANC_like"/>
    <property type="match status" value="1"/>
</dbReference>
<dbReference type="PANTHER" id="PTHR12736">
    <property type="entry name" value="LANC-LIKE PROTEIN"/>
    <property type="match status" value="1"/>
</dbReference>
<dbReference type="GO" id="GO:0005886">
    <property type="term" value="C:plasma membrane"/>
    <property type="evidence" value="ECO:0007669"/>
    <property type="project" value="TreeGrafter"/>
</dbReference>
<dbReference type="GO" id="GO:0046872">
    <property type="term" value="F:metal ion binding"/>
    <property type="evidence" value="ECO:0007669"/>
    <property type="project" value="UniProtKB-KW"/>
</dbReference>
<dbReference type="SMART" id="SM01260">
    <property type="entry name" value="LANC_like"/>
    <property type="match status" value="1"/>
</dbReference>
<dbReference type="OrthoDB" id="10257263at2759"/>
<organism evidence="2 3">
    <name type="scientific">Mortierella isabellina</name>
    <name type="common">Filamentous fungus</name>
    <name type="synonym">Umbelopsis isabellina</name>
    <dbReference type="NCBI Taxonomy" id="91625"/>
    <lineage>
        <taxon>Eukaryota</taxon>
        <taxon>Fungi</taxon>
        <taxon>Fungi incertae sedis</taxon>
        <taxon>Mucoromycota</taxon>
        <taxon>Mucoromycotina</taxon>
        <taxon>Umbelopsidomycetes</taxon>
        <taxon>Umbelopsidales</taxon>
        <taxon>Umbelopsidaceae</taxon>
        <taxon>Umbelopsis</taxon>
    </lineage>
</organism>
<proteinExistence type="predicted"/>
<feature type="binding site" evidence="1">
    <location>
        <position position="322"/>
    </location>
    <ligand>
        <name>Zn(2+)</name>
        <dbReference type="ChEBI" id="CHEBI:29105"/>
    </ligand>
</feature>
<protein>
    <submittedName>
        <fullName evidence="2">Uncharacterized protein</fullName>
    </submittedName>
</protein>
<dbReference type="SUPFAM" id="SSF158745">
    <property type="entry name" value="LanC-like"/>
    <property type="match status" value="1"/>
</dbReference>
<dbReference type="GO" id="GO:0005975">
    <property type="term" value="P:carbohydrate metabolic process"/>
    <property type="evidence" value="ECO:0007669"/>
    <property type="project" value="InterPro"/>
</dbReference>
<sequence length="417" mass="47023">MHKRYIENTLNTKDIDDFLEPHNLQRLLTTEIEHILARLPAFPVTGHSSSIYHGQTGVLYLLFHIHNLDPSFTVAGDPVAELCVMYLNAVTKSIGGIDSKHCGFIDSPVGVLALAACVYHIVLRKDYKARLYVEKLLEYQDIALKDQTSDELLYGRAGYLYALELVRLHCRDLIVDLISDQMRLDVIQKIIDSGHKGAVDDWPLMWRYHDRQYIGAAHGAAGIIGVLLQCGPLVDEWKEELLTVAKNICKLTLPNNNVPPHLGSQKDELVQFCHGVPGIIPCIALIERLYPSASNEFLSYAVNYADCIWHNGLLRKSVGLCHGISGNAFAFLELYLIKPQSIEYLHKAAAFCQFATDWRELTSRKVLDTPDRPYSLFEGNACLAWLLIDLWRINLPADQRTNVKERPGGFPCFTDLI</sequence>
<name>A0A8H7UMX3_MORIS</name>
<dbReference type="InterPro" id="IPR012341">
    <property type="entry name" value="6hp_glycosidase-like_sf"/>
</dbReference>